<dbReference type="Proteomes" id="UP000184513">
    <property type="component" value="Unassembled WGS sequence"/>
</dbReference>
<name>A0A1M7PV83_9BACT</name>
<protein>
    <recommendedName>
        <fullName evidence="3">Amidophosphoribosyltransferase</fullName>
    </recommendedName>
</protein>
<reference evidence="1 2" key="1">
    <citation type="submission" date="2016-11" db="EMBL/GenBank/DDBJ databases">
        <authorList>
            <person name="Jaros S."/>
            <person name="Januszkiewicz K."/>
            <person name="Wedrychowicz H."/>
        </authorList>
    </citation>
    <scope>NUCLEOTIDE SEQUENCE [LARGE SCALE GENOMIC DNA]</scope>
    <source>
        <strain evidence="1 2">CGMCC 1.6102</strain>
    </source>
</reference>
<dbReference type="AlphaFoldDB" id="A0A1M7PV83"/>
<evidence type="ECO:0008006" key="3">
    <source>
        <dbReference type="Google" id="ProtNLM"/>
    </source>
</evidence>
<evidence type="ECO:0000313" key="2">
    <source>
        <dbReference type="Proteomes" id="UP000184513"/>
    </source>
</evidence>
<keyword evidence="2" id="KW-1185">Reference proteome</keyword>
<proteinExistence type="predicted"/>
<accession>A0A1M7PV83</accession>
<dbReference type="RefSeq" id="WP_073095792.1">
    <property type="nucleotide sequence ID" value="NZ_FRCY01000011.1"/>
</dbReference>
<organism evidence="1 2">
    <name type="scientific">Cyclobacterium lianum</name>
    <dbReference type="NCBI Taxonomy" id="388280"/>
    <lineage>
        <taxon>Bacteria</taxon>
        <taxon>Pseudomonadati</taxon>
        <taxon>Bacteroidota</taxon>
        <taxon>Cytophagia</taxon>
        <taxon>Cytophagales</taxon>
        <taxon>Cyclobacteriaceae</taxon>
        <taxon>Cyclobacterium</taxon>
    </lineage>
</organism>
<evidence type="ECO:0000313" key="1">
    <source>
        <dbReference type="EMBL" id="SHN21482.1"/>
    </source>
</evidence>
<sequence length="216" mass="24807">MTPFTIERNNYLNQDIQAFYYTDYIGWERRNEVENYPTYLLTLKNDRSQWWDSKLQGAQRNLLRVLLDDLPNILEQVNSNKPTVCVVPRAKADNTYTPNQLLFKATVRNAVNQLGNDFIDGTNFIERHSNTKTTHLRRPIEGFENDGETPYPGISSDTCNFSSSINGIDILLIDDIYTKTVNIDEDMIQALLNCGANSVTFYAIGKTIHKEPDFIL</sequence>
<dbReference type="STRING" id="388280.SAMN04488057_1117"/>
<dbReference type="EMBL" id="FRCY01000011">
    <property type="protein sequence ID" value="SHN21482.1"/>
    <property type="molecule type" value="Genomic_DNA"/>
</dbReference>
<gene>
    <name evidence="1" type="ORF">SAMN04488057_1117</name>
</gene>
<dbReference type="OrthoDB" id="9779910at2"/>